<name>A0A6C0F5J7_9ZZZZ</name>
<proteinExistence type="predicted"/>
<sequence length="79" mass="8607">MSEDDNEDPLSCIQEDNSSNGDDDDDDDISLADIMQTFFASNDGKNIVDVISKIKSSLDTNNKILHKISLSLEAIASKS</sequence>
<dbReference type="EMBL" id="MN738789">
    <property type="protein sequence ID" value="QHT37036.1"/>
    <property type="molecule type" value="Genomic_DNA"/>
</dbReference>
<feature type="region of interest" description="Disordered" evidence="1">
    <location>
        <begin position="1"/>
        <end position="28"/>
    </location>
</feature>
<protein>
    <submittedName>
        <fullName evidence="2">Uncharacterized protein</fullName>
    </submittedName>
</protein>
<accession>A0A6C0F5J7</accession>
<evidence type="ECO:0000256" key="1">
    <source>
        <dbReference type="SAM" id="MobiDB-lite"/>
    </source>
</evidence>
<dbReference type="AlphaFoldDB" id="A0A6C0F5J7"/>
<organism evidence="2">
    <name type="scientific">viral metagenome</name>
    <dbReference type="NCBI Taxonomy" id="1070528"/>
    <lineage>
        <taxon>unclassified sequences</taxon>
        <taxon>metagenomes</taxon>
        <taxon>organismal metagenomes</taxon>
    </lineage>
</organism>
<reference evidence="2" key="1">
    <citation type="journal article" date="2020" name="Nature">
        <title>Giant virus diversity and host interactions through global metagenomics.</title>
        <authorList>
            <person name="Schulz F."/>
            <person name="Roux S."/>
            <person name="Paez-Espino D."/>
            <person name="Jungbluth S."/>
            <person name="Walsh D.A."/>
            <person name="Denef V.J."/>
            <person name="McMahon K.D."/>
            <person name="Konstantinidis K.T."/>
            <person name="Eloe-Fadrosh E.A."/>
            <person name="Kyrpides N.C."/>
            <person name="Woyke T."/>
        </authorList>
    </citation>
    <scope>NUCLEOTIDE SEQUENCE</scope>
    <source>
        <strain evidence="2">GVMAG-S-ERX555967-131</strain>
    </source>
</reference>
<evidence type="ECO:0000313" key="2">
    <source>
        <dbReference type="EMBL" id="QHT37036.1"/>
    </source>
</evidence>